<dbReference type="AlphaFoldDB" id="A0AAC8YMS4"/>
<sequence length="64" mass="6999">MRSDLAAVGAAWEQMIDGLASSQASALRSIAAEMAAKLDETARDDIEGAKEWRDLNKTGNRYDR</sequence>
<accession>A0AAC8YMS4</accession>
<evidence type="ECO:0000313" key="1">
    <source>
        <dbReference type="EMBL" id="AMS41187.1"/>
    </source>
</evidence>
<name>A0AAC8YMS4_AMIAI</name>
<keyword evidence="4" id="KW-1185">Reference proteome</keyword>
<dbReference type="Proteomes" id="UP000577697">
    <property type="component" value="Unassembled WGS sequence"/>
</dbReference>
<dbReference type="EMBL" id="CP015005">
    <property type="protein sequence ID" value="AMS41187.1"/>
    <property type="molecule type" value="Genomic_DNA"/>
</dbReference>
<gene>
    <name evidence="1" type="ORF">AA2016_2259</name>
    <name evidence="2" type="ORF">FHS67_002149</name>
</gene>
<dbReference type="RefSeq" id="WP_067959008.1">
    <property type="nucleotide sequence ID" value="NZ_CP015005.1"/>
</dbReference>
<dbReference type="Proteomes" id="UP000075755">
    <property type="component" value="Chromosome"/>
</dbReference>
<proteinExistence type="predicted"/>
<dbReference type="KEGG" id="aak:AA2016_2259"/>
<reference evidence="1 3" key="1">
    <citation type="submission" date="2016-03" db="EMBL/GenBank/DDBJ databases">
        <title>Complete genome of Aminobacter aminovorans KCTC 2477.</title>
        <authorList>
            <person name="Kim K.M."/>
        </authorList>
    </citation>
    <scope>NUCLEOTIDE SEQUENCE [LARGE SCALE GENOMIC DNA]</scope>
    <source>
        <strain evidence="1 3">KCTC 2477</strain>
    </source>
</reference>
<protein>
    <submittedName>
        <fullName evidence="1">Uncharacterized protein</fullName>
    </submittedName>
</protein>
<evidence type="ECO:0000313" key="2">
    <source>
        <dbReference type="EMBL" id="MBB3705830.1"/>
    </source>
</evidence>
<evidence type="ECO:0000313" key="3">
    <source>
        <dbReference type="Proteomes" id="UP000075755"/>
    </source>
</evidence>
<dbReference type="EMBL" id="JACICB010000007">
    <property type="protein sequence ID" value="MBB3705830.1"/>
    <property type="molecule type" value="Genomic_DNA"/>
</dbReference>
<organism evidence="1 3">
    <name type="scientific">Aminobacter aminovorans</name>
    <name type="common">Chelatobacter heintzii</name>
    <dbReference type="NCBI Taxonomy" id="83263"/>
    <lineage>
        <taxon>Bacteria</taxon>
        <taxon>Pseudomonadati</taxon>
        <taxon>Pseudomonadota</taxon>
        <taxon>Alphaproteobacteria</taxon>
        <taxon>Hyphomicrobiales</taxon>
        <taxon>Phyllobacteriaceae</taxon>
        <taxon>Aminobacter</taxon>
    </lineage>
</organism>
<evidence type="ECO:0000313" key="4">
    <source>
        <dbReference type="Proteomes" id="UP000577697"/>
    </source>
</evidence>
<reference evidence="2 4" key="2">
    <citation type="submission" date="2020-08" db="EMBL/GenBank/DDBJ databases">
        <title>Genomic Encyclopedia of Type Strains, Phase IV (KMG-IV): sequencing the most valuable type-strain genomes for metagenomic binning, comparative biology and taxonomic classification.</title>
        <authorList>
            <person name="Goeker M."/>
        </authorList>
    </citation>
    <scope>NUCLEOTIDE SEQUENCE [LARGE SCALE GENOMIC DNA]</scope>
    <source>
        <strain evidence="2 4">DSM 10368</strain>
    </source>
</reference>